<dbReference type="InterPro" id="IPR004556">
    <property type="entry name" value="HemK-like"/>
</dbReference>
<dbReference type="GO" id="GO:0032259">
    <property type="term" value="P:methylation"/>
    <property type="evidence" value="ECO:0007669"/>
    <property type="project" value="UniProtKB-KW"/>
</dbReference>
<feature type="binding site" evidence="5">
    <location>
        <begin position="182"/>
        <end position="185"/>
    </location>
    <ligand>
        <name>substrate</name>
    </ligand>
</feature>
<dbReference type="KEGG" id="buh:BUAMB_160"/>
<evidence type="ECO:0000259" key="7">
    <source>
        <dbReference type="Pfam" id="PF17827"/>
    </source>
</evidence>
<dbReference type="RefSeq" id="WP_014499888.1">
    <property type="nucleotide sequence ID" value="NC_017259.1"/>
</dbReference>
<dbReference type="OrthoDB" id="9800643at2"/>
<evidence type="ECO:0000313" key="9">
    <source>
        <dbReference type="Proteomes" id="UP000006139"/>
    </source>
</evidence>
<dbReference type="NCBIfam" id="TIGR03534">
    <property type="entry name" value="RF_mod_PrmC"/>
    <property type="match status" value="1"/>
</dbReference>
<keyword evidence="1 5" id="KW-0489">Methyltransferase</keyword>
<evidence type="ECO:0000256" key="5">
    <source>
        <dbReference type="HAMAP-Rule" id="MF_02126"/>
    </source>
</evidence>
<evidence type="ECO:0000259" key="6">
    <source>
        <dbReference type="Pfam" id="PF13847"/>
    </source>
</evidence>
<evidence type="ECO:0000256" key="1">
    <source>
        <dbReference type="ARBA" id="ARBA00022603"/>
    </source>
</evidence>
<dbReference type="EMBL" id="CP002648">
    <property type="protein sequence ID" value="AEO07984.1"/>
    <property type="molecule type" value="Genomic_DNA"/>
</dbReference>
<dbReference type="InterPro" id="IPR002052">
    <property type="entry name" value="DNA_methylase_N6_adenine_CS"/>
</dbReference>
<dbReference type="STRING" id="1005057.BUAMB_160"/>
<comment type="function">
    <text evidence="5">Methylates the class 1 translation termination release factors RF1/PrfA and RF2/PrfB on the glutamine residue of the universally conserved GGQ motif.</text>
</comment>
<evidence type="ECO:0000256" key="3">
    <source>
        <dbReference type="ARBA" id="ARBA00022691"/>
    </source>
</evidence>
<evidence type="ECO:0000256" key="4">
    <source>
        <dbReference type="ARBA" id="ARBA00048391"/>
    </source>
</evidence>
<dbReference type="SUPFAM" id="SSF53335">
    <property type="entry name" value="S-adenosyl-L-methionine-dependent methyltransferases"/>
    <property type="match status" value="1"/>
</dbReference>
<dbReference type="Gene3D" id="1.10.8.10">
    <property type="entry name" value="DNA helicase RuvA subunit, C-terminal domain"/>
    <property type="match status" value="1"/>
</dbReference>
<dbReference type="NCBIfam" id="TIGR00536">
    <property type="entry name" value="hemK_fam"/>
    <property type="match status" value="1"/>
</dbReference>
<dbReference type="HAMAP" id="MF_02126">
    <property type="entry name" value="RF_methyltr_PrmC"/>
    <property type="match status" value="1"/>
</dbReference>
<dbReference type="AlphaFoldDB" id="G2LP47"/>
<dbReference type="PANTHER" id="PTHR18895:SF74">
    <property type="entry name" value="MTRF1L RELEASE FACTOR GLUTAMINE METHYLTRANSFERASE"/>
    <property type="match status" value="1"/>
</dbReference>
<dbReference type="InterPro" id="IPR025714">
    <property type="entry name" value="Methyltranfer_dom"/>
</dbReference>
<keyword evidence="2 5" id="KW-0808">Transferase</keyword>
<dbReference type="GO" id="GO:0102559">
    <property type="term" value="F:peptide chain release factor N(5)-glutamine methyltransferase activity"/>
    <property type="evidence" value="ECO:0007669"/>
    <property type="project" value="UniProtKB-EC"/>
</dbReference>
<name>G2LP47_BUCUM</name>
<dbReference type="FunFam" id="3.40.50.150:FF:000053">
    <property type="entry name" value="Release factor glutamine methyltransferase"/>
    <property type="match status" value="1"/>
</dbReference>
<dbReference type="eggNOG" id="COG2890">
    <property type="taxonomic scope" value="Bacteria"/>
</dbReference>
<dbReference type="InterPro" id="IPR040758">
    <property type="entry name" value="PrmC_N"/>
</dbReference>
<dbReference type="InterPro" id="IPR050320">
    <property type="entry name" value="N5-glutamine_MTase"/>
</dbReference>
<dbReference type="InterPro" id="IPR029063">
    <property type="entry name" value="SAM-dependent_MTases_sf"/>
</dbReference>
<comment type="catalytic activity">
    <reaction evidence="4 5">
        <text>L-glutaminyl-[peptide chain release factor] + S-adenosyl-L-methionine = N(5)-methyl-L-glutaminyl-[peptide chain release factor] + S-adenosyl-L-homocysteine + H(+)</text>
        <dbReference type="Rhea" id="RHEA:42896"/>
        <dbReference type="Rhea" id="RHEA-COMP:10271"/>
        <dbReference type="Rhea" id="RHEA-COMP:10272"/>
        <dbReference type="ChEBI" id="CHEBI:15378"/>
        <dbReference type="ChEBI" id="CHEBI:30011"/>
        <dbReference type="ChEBI" id="CHEBI:57856"/>
        <dbReference type="ChEBI" id="CHEBI:59789"/>
        <dbReference type="ChEBI" id="CHEBI:61891"/>
        <dbReference type="EC" id="2.1.1.297"/>
    </reaction>
</comment>
<feature type="domain" description="Methyltransferase" evidence="6">
    <location>
        <begin position="112"/>
        <end position="242"/>
    </location>
</feature>
<feature type="binding site" evidence="5">
    <location>
        <position position="168"/>
    </location>
    <ligand>
        <name>S-adenosyl-L-methionine</name>
        <dbReference type="ChEBI" id="CHEBI:59789"/>
    </ligand>
</feature>
<evidence type="ECO:0000313" key="8">
    <source>
        <dbReference type="EMBL" id="AEO07984.1"/>
    </source>
</evidence>
<dbReference type="HOGENOM" id="CLU_018398_3_0_6"/>
<dbReference type="PANTHER" id="PTHR18895">
    <property type="entry name" value="HEMK METHYLTRANSFERASE"/>
    <property type="match status" value="1"/>
</dbReference>
<dbReference type="PATRIC" id="fig|1005057.4.peg.151"/>
<feature type="domain" description="Release factor glutamine methyltransferase N-terminal" evidence="7">
    <location>
        <begin position="7"/>
        <end position="72"/>
    </location>
</feature>
<dbReference type="CDD" id="cd02440">
    <property type="entry name" value="AdoMet_MTases"/>
    <property type="match status" value="1"/>
</dbReference>
<feature type="binding site" evidence="5">
    <location>
        <position position="140"/>
    </location>
    <ligand>
        <name>S-adenosyl-L-methionine</name>
        <dbReference type="ChEBI" id="CHEBI:59789"/>
    </ligand>
</feature>
<organism evidence="8 9">
    <name type="scientific">Buchnera aphidicola str. Ua</name>
    <name type="common">Uroleucon ambrosiae</name>
    <dbReference type="NCBI Taxonomy" id="1005057"/>
    <lineage>
        <taxon>Bacteria</taxon>
        <taxon>Pseudomonadati</taxon>
        <taxon>Pseudomonadota</taxon>
        <taxon>Gammaproteobacteria</taxon>
        <taxon>Enterobacterales</taxon>
        <taxon>Erwiniaceae</taxon>
        <taxon>Buchnera</taxon>
    </lineage>
</organism>
<comment type="similarity">
    <text evidence="5">Belongs to the protein N5-glutamine methyltransferase family. PrmC subfamily.</text>
</comment>
<dbReference type="Gene3D" id="3.40.50.150">
    <property type="entry name" value="Vaccinia Virus protein VP39"/>
    <property type="match status" value="1"/>
</dbReference>
<dbReference type="InterPro" id="IPR019874">
    <property type="entry name" value="RF_methyltr_PrmC"/>
</dbReference>
<protein>
    <recommendedName>
        <fullName evidence="5">Release factor glutamine methyltransferase</fullName>
        <shortName evidence="5">RF MTase</shortName>
        <ecNumber evidence="5">2.1.1.297</ecNumber>
    </recommendedName>
    <alternativeName>
        <fullName evidence="5">N5-glutamine methyltransferase PrmC</fullName>
    </alternativeName>
    <alternativeName>
        <fullName evidence="5">Protein-(glutamine-N5) MTase PrmC</fullName>
    </alternativeName>
    <alternativeName>
        <fullName evidence="5">Protein-glutamine N-methyltransferase PrmC</fullName>
    </alternativeName>
</protein>
<dbReference type="Pfam" id="PF13847">
    <property type="entry name" value="Methyltransf_31"/>
    <property type="match status" value="1"/>
</dbReference>
<dbReference type="GO" id="GO:0003676">
    <property type="term" value="F:nucleic acid binding"/>
    <property type="evidence" value="ECO:0007669"/>
    <property type="project" value="InterPro"/>
</dbReference>
<accession>G2LP47</accession>
<sequence>MNIQNWIKYCIKKLCYSDNPQYEAKLLLSYVTKYTYSFIMQADNISLTKKQYKSLNHIIYRRSLGEPIAYIMKEKEFWSLSLRVSYDTLIPRPDTEILVEQALSKIHNNSALILDLGTGCGAIALALASICPNWKIIGVDKSEKALKIARINALKFKFKNVSFHFSDWFSNINQKFNIIISNPPYISVKEMQLLKQDIFFEPLNALIADKNGLSEIKKIIKRSTNYLFFGGWLLIEHGWKQKLAVQHLFEKYDFCEIQSYQDYGGNDRVTIGKYNK</sequence>
<dbReference type="Pfam" id="PF17827">
    <property type="entry name" value="PrmC_N"/>
    <property type="match status" value="1"/>
</dbReference>
<dbReference type="PROSITE" id="PS00092">
    <property type="entry name" value="N6_MTASE"/>
    <property type="match status" value="1"/>
</dbReference>
<keyword evidence="3 5" id="KW-0949">S-adenosyl-L-methionine</keyword>
<gene>
    <name evidence="5 8" type="primary">prmC</name>
    <name evidence="8" type="ORF">BUAMB_160</name>
</gene>
<dbReference type="EC" id="2.1.1.297" evidence="5"/>
<dbReference type="Proteomes" id="UP000006139">
    <property type="component" value="Chromosome"/>
</dbReference>
<proteinExistence type="inferred from homology"/>
<reference evidence="8 9" key="1">
    <citation type="journal article" date="2011" name="PLoS Genet.">
        <title>Sequence conservation and functional constraint on intergenic spacers in reduced genomes of the obligate symbiont buchnera.</title>
        <authorList>
            <person name="Degnan P.H."/>
            <person name="Ochman H."/>
            <person name="Moran N.A."/>
        </authorList>
    </citation>
    <scope>NUCLEOTIDE SEQUENCE [LARGE SCALE GENOMIC DNA]</scope>
    <source>
        <strain evidence="8 9">Ua</strain>
    </source>
</reference>
<evidence type="ECO:0000256" key="2">
    <source>
        <dbReference type="ARBA" id="ARBA00022679"/>
    </source>
</evidence>
<feature type="binding site" evidence="5">
    <location>
        <begin position="117"/>
        <end position="121"/>
    </location>
    <ligand>
        <name>S-adenosyl-L-methionine</name>
        <dbReference type="ChEBI" id="CHEBI:59789"/>
    </ligand>
</feature>
<feature type="binding site" evidence="5">
    <location>
        <position position="182"/>
    </location>
    <ligand>
        <name>S-adenosyl-L-methionine</name>
        <dbReference type="ChEBI" id="CHEBI:59789"/>
    </ligand>
</feature>